<dbReference type="InterPro" id="IPR013087">
    <property type="entry name" value="Znf_C2H2_type"/>
</dbReference>
<evidence type="ECO:0000313" key="4">
    <source>
        <dbReference type="Proteomes" id="UP000515121"/>
    </source>
</evidence>
<dbReference type="RefSeq" id="XP_022752245.1">
    <property type="nucleotide sequence ID" value="XM_022896510.1"/>
</dbReference>
<dbReference type="PROSITE" id="PS00028">
    <property type="entry name" value="ZINC_FINGER_C2H2_1"/>
    <property type="match status" value="4"/>
</dbReference>
<feature type="domain" description="C2H2-type" evidence="3">
    <location>
        <begin position="76"/>
        <end position="98"/>
    </location>
</feature>
<dbReference type="SMART" id="SM00355">
    <property type="entry name" value="ZnF_C2H2"/>
    <property type="match status" value="4"/>
</dbReference>
<proteinExistence type="predicted"/>
<dbReference type="PANTHER" id="PTHR46869">
    <property type="entry name" value="C2H2-LIKE ZINC FINGER PROTEIN"/>
    <property type="match status" value="1"/>
</dbReference>
<feature type="domain" description="C2H2-type" evidence="3">
    <location>
        <begin position="453"/>
        <end position="480"/>
    </location>
</feature>
<dbReference type="GO" id="GO:0008270">
    <property type="term" value="F:zinc ion binding"/>
    <property type="evidence" value="ECO:0007669"/>
    <property type="project" value="UniProtKB-KW"/>
</dbReference>
<keyword evidence="1" id="KW-0863">Zinc-finger</keyword>
<dbReference type="KEGG" id="dzi:111300962"/>
<dbReference type="PROSITE" id="PS50157">
    <property type="entry name" value="ZINC_FINGER_C2H2_2"/>
    <property type="match status" value="4"/>
</dbReference>
<evidence type="ECO:0000313" key="5">
    <source>
        <dbReference type="RefSeq" id="XP_022752245.1"/>
    </source>
</evidence>
<dbReference type="InterPro" id="IPR036236">
    <property type="entry name" value="Znf_C2H2_sf"/>
</dbReference>
<dbReference type="OrthoDB" id="6077919at2759"/>
<name>A0A6P5ZIF4_DURZI</name>
<dbReference type="SUPFAM" id="SSF57667">
    <property type="entry name" value="beta-beta-alpha zinc fingers"/>
    <property type="match status" value="2"/>
</dbReference>
<feature type="region of interest" description="Disordered" evidence="2">
    <location>
        <begin position="467"/>
        <end position="494"/>
    </location>
</feature>
<keyword evidence="4" id="KW-1185">Reference proteome</keyword>
<evidence type="ECO:0000259" key="3">
    <source>
        <dbReference type="PROSITE" id="PS50157"/>
    </source>
</evidence>
<sequence length="538" mass="59954">MEKNSGKRKAKEDMDFQGYCLRGNPKKSWKSLGFADDGTTSSMVKFQCKACGKEFESMKALFGHMRHHSRRERKGVNCQECGRKFQSLKAFTGHMKLHPVKLRVLGESGSGSLRQDLALESITVRRKRSNRMRYNNAPNSSLSSLNETYSAVEIDQELEDAALCLVMLSRGVRNWSEFNSFWESCDNNSDYSEIKSLNQNKEIMLNPFCDGDESFQMKKPRVDNSDSDVLASMNVFCEKNISECKELDSGIMSADKEKKVGSEAPSDMLCSGVESRVSKVDDESGFQLYDTEIEERISGEMMTFRSIEVEPGQDLMEGWDLAGLGSTKSSSCKDAMFVACDADPGGDSLNKFVSTPMNSEMSDDSQKKNKYKCRICSKTFRSHQALGGHQTIHRKSNSCTVEEIENCEKITQSSRSPEFEASLKLVKIENVDNSVVQEMNGATSYGTRVYKVHKCRICLKVFGSGQALGGHKRSHSLKDSETSEKQPAKQPQYSDISDVIDLNLPVMHNEEAKGDTGFKSCGVGNDCKSEALLSLVAN</sequence>
<dbReference type="AlphaFoldDB" id="A0A6P5ZIF4"/>
<dbReference type="PANTHER" id="PTHR46869:SF9">
    <property type="entry name" value="C2H2-TYPE DOMAIN-CONTAINING PROTEIN"/>
    <property type="match status" value="1"/>
</dbReference>
<dbReference type="Gene3D" id="3.30.160.60">
    <property type="entry name" value="Classic Zinc Finger"/>
    <property type="match status" value="2"/>
</dbReference>
<organism evidence="4 5">
    <name type="scientific">Durio zibethinus</name>
    <name type="common">Durian</name>
    <dbReference type="NCBI Taxonomy" id="66656"/>
    <lineage>
        <taxon>Eukaryota</taxon>
        <taxon>Viridiplantae</taxon>
        <taxon>Streptophyta</taxon>
        <taxon>Embryophyta</taxon>
        <taxon>Tracheophyta</taxon>
        <taxon>Spermatophyta</taxon>
        <taxon>Magnoliopsida</taxon>
        <taxon>eudicotyledons</taxon>
        <taxon>Gunneridae</taxon>
        <taxon>Pentapetalae</taxon>
        <taxon>rosids</taxon>
        <taxon>malvids</taxon>
        <taxon>Malvales</taxon>
        <taxon>Malvaceae</taxon>
        <taxon>Helicteroideae</taxon>
        <taxon>Durio</taxon>
    </lineage>
</organism>
<gene>
    <name evidence="5" type="primary">LOC111300962</name>
</gene>
<dbReference type="Pfam" id="PF13912">
    <property type="entry name" value="zf-C2H2_6"/>
    <property type="match status" value="4"/>
</dbReference>
<evidence type="ECO:0000256" key="2">
    <source>
        <dbReference type="SAM" id="MobiDB-lite"/>
    </source>
</evidence>
<protein>
    <submittedName>
        <fullName evidence="5">Uncharacterized protein LOC111300962</fullName>
    </submittedName>
</protein>
<accession>A0A6P5ZIF4</accession>
<dbReference type="GeneID" id="111300962"/>
<keyword evidence="1" id="KW-0479">Metal-binding</keyword>
<feature type="compositionally biased region" description="Basic and acidic residues" evidence="2">
    <location>
        <begin position="476"/>
        <end position="487"/>
    </location>
</feature>
<feature type="domain" description="C2H2-type" evidence="3">
    <location>
        <begin position="371"/>
        <end position="398"/>
    </location>
</feature>
<keyword evidence="1" id="KW-0862">Zinc</keyword>
<feature type="domain" description="C2H2-type" evidence="3">
    <location>
        <begin position="46"/>
        <end position="73"/>
    </location>
</feature>
<reference evidence="5" key="1">
    <citation type="submission" date="2025-08" db="UniProtKB">
        <authorList>
            <consortium name="RefSeq"/>
        </authorList>
    </citation>
    <scope>IDENTIFICATION</scope>
    <source>
        <tissue evidence="5">Fruit stalk</tissue>
    </source>
</reference>
<dbReference type="Proteomes" id="UP000515121">
    <property type="component" value="Unplaced"/>
</dbReference>
<evidence type="ECO:0000256" key="1">
    <source>
        <dbReference type="PROSITE-ProRule" id="PRU00042"/>
    </source>
</evidence>